<evidence type="ECO:0000256" key="2">
    <source>
        <dbReference type="ARBA" id="ARBA00022741"/>
    </source>
</evidence>
<dbReference type="Proteomes" id="UP000265703">
    <property type="component" value="Unassembled WGS sequence"/>
</dbReference>
<dbReference type="OrthoDB" id="2307817at2759"/>
<comment type="caution">
    <text evidence="6">The sequence shown here is derived from an EMBL/GenBank/DDBJ whole genome shotgun (WGS) entry which is preliminary data.</text>
</comment>
<evidence type="ECO:0000313" key="6">
    <source>
        <dbReference type="EMBL" id="RIA85857.1"/>
    </source>
</evidence>
<dbReference type="PANTHER" id="PTHR44329:SF288">
    <property type="entry name" value="MITOGEN-ACTIVATED PROTEIN KINASE KINASE KINASE 20"/>
    <property type="match status" value="1"/>
</dbReference>
<dbReference type="SUPFAM" id="SSF56112">
    <property type="entry name" value="Protein kinase-like (PK-like)"/>
    <property type="match status" value="1"/>
</dbReference>
<accession>A0A397SPI6</accession>
<keyword evidence="2" id="KW-0547">Nucleotide-binding</keyword>
<reference evidence="6 7" key="1">
    <citation type="submission" date="2018-06" db="EMBL/GenBank/DDBJ databases">
        <title>Comparative genomics reveals the genomic features of Rhizophagus irregularis, R. cerebriforme, R. diaphanum and Gigaspora rosea, and their symbiotic lifestyle signature.</title>
        <authorList>
            <person name="Morin E."/>
            <person name="San Clemente H."/>
            <person name="Chen E.C.H."/>
            <person name="De La Providencia I."/>
            <person name="Hainaut M."/>
            <person name="Kuo A."/>
            <person name="Kohler A."/>
            <person name="Murat C."/>
            <person name="Tang N."/>
            <person name="Roy S."/>
            <person name="Loubradou J."/>
            <person name="Henrissat B."/>
            <person name="Grigoriev I.V."/>
            <person name="Corradi N."/>
            <person name="Roux C."/>
            <person name="Martin F.M."/>
        </authorList>
    </citation>
    <scope>NUCLEOTIDE SEQUENCE [LARGE SCALE GENOMIC DNA]</scope>
    <source>
        <strain evidence="6 7">DAOM 227022</strain>
    </source>
</reference>
<keyword evidence="4" id="KW-0067">ATP-binding</keyword>
<dbReference type="PANTHER" id="PTHR44329">
    <property type="entry name" value="SERINE/THREONINE-PROTEIN KINASE TNNI3K-RELATED"/>
    <property type="match status" value="1"/>
</dbReference>
<organism evidence="6 7">
    <name type="scientific">Glomus cerebriforme</name>
    <dbReference type="NCBI Taxonomy" id="658196"/>
    <lineage>
        <taxon>Eukaryota</taxon>
        <taxon>Fungi</taxon>
        <taxon>Fungi incertae sedis</taxon>
        <taxon>Mucoromycota</taxon>
        <taxon>Glomeromycotina</taxon>
        <taxon>Glomeromycetes</taxon>
        <taxon>Glomerales</taxon>
        <taxon>Glomeraceae</taxon>
        <taxon>Glomus</taxon>
    </lineage>
</organism>
<proteinExistence type="predicted"/>
<dbReference type="InterPro" id="IPR011009">
    <property type="entry name" value="Kinase-like_dom_sf"/>
</dbReference>
<dbReference type="Pfam" id="PF07714">
    <property type="entry name" value="PK_Tyr_Ser-Thr"/>
    <property type="match status" value="1"/>
</dbReference>
<feature type="domain" description="Protein kinase" evidence="5">
    <location>
        <begin position="72"/>
        <end position="320"/>
    </location>
</feature>
<keyword evidence="7" id="KW-1185">Reference proteome</keyword>
<gene>
    <name evidence="6" type="ORF">C1645_879040</name>
</gene>
<evidence type="ECO:0000256" key="4">
    <source>
        <dbReference type="ARBA" id="ARBA00022840"/>
    </source>
</evidence>
<dbReference type="STRING" id="658196.A0A397SPI6"/>
<dbReference type="GO" id="GO:0004674">
    <property type="term" value="F:protein serine/threonine kinase activity"/>
    <property type="evidence" value="ECO:0007669"/>
    <property type="project" value="TreeGrafter"/>
</dbReference>
<keyword evidence="1" id="KW-0808">Transferase</keyword>
<evidence type="ECO:0000256" key="1">
    <source>
        <dbReference type="ARBA" id="ARBA00022679"/>
    </source>
</evidence>
<keyword evidence="3 6" id="KW-0418">Kinase</keyword>
<protein>
    <submittedName>
        <fullName evidence="6">Kinase-like domain-containing protein</fullName>
    </submittedName>
</protein>
<evidence type="ECO:0000313" key="7">
    <source>
        <dbReference type="Proteomes" id="UP000265703"/>
    </source>
</evidence>
<dbReference type="GO" id="GO:0005524">
    <property type="term" value="F:ATP binding"/>
    <property type="evidence" value="ECO:0007669"/>
    <property type="project" value="UniProtKB-KW"/>
</dbReference>
<dbReference type="PROSITE" id="PS50011">
    <property type="entry name" value="PROTEIN_KINASE_DOM"/>
    <property type="match status" value="1"/>
</dbReference>
<dbReference type="InterPro" id="IPR051681">
    <property type="entry name" value="Ser/Thr_Kinases-Pseudokinases"/>
</dbReference>
<sequence length="381" mass="43815">MSDLITDIYGTCPDCNKKRMAFGWCTNCNVERLLSDNTWTSGDERIDNFIKHTQKNAKEAMDYLEWIEFDQFDLIRYTGEFGGFSNIYSAVWMEGPRWSYDEAAEDWRSDGPTKVVLKRLDDSQNLSQQFINRLFKYFKCLQGDSLADCYGLTRDETSCIIIVMKFYEHGNLYSFIDKWSGLVHGNIHGGNILLEEDENTTSAKIADTGLIGPSFKPYENKLFGVLPFVAPEILNGNQSIKASDIYSFGILMCMLSTSIRPHKDRAHDKALVYDICMGLRPKNDRHTPRVYIELMNKCLNGNPFARPTACELNETMEQWVTAIADDTEPSYLTDQFDTAEEMKLLNMLSIKNHFQHLSNDNAIYFSRELTDIMYSNKSRLS</sequence>
<dbReference type="AlphaFoldDB" id="A0A397SPI6"/>
<dbReference type="Gene3D" id="1.10.510.10">
    <property type="entry name" value="Transferase(Phosphotransferase) domain 1"/>
    <property type="match status" value="2"/>
</dbReference>
<dbReference type="InterPro" id="IPR000719">
    <property type="entry name" value="Prot_kinase_dom"/>
</dbReference>
<dbReference type="EMBL" id="QKYT01000400">
    <property type="protein sequence ID" value="RIA85857.1"/>
    <property type="molecule type" value="Genomic_DNA"/>
</dbReference>
<evidence type="ECO:0000256" key="3">
    <source>
        <dbReference type="ARBA" id="ARBA00022777"/>
    </source>
</evidence>
<name>A0A397SPI6_9GLOM</name>
<evidence type="ECO:0000259" key="5">
    <source>
        <dbReference type="PROSITE" id="PS50011"/>
    </source>
</evidence>
<dbReference type="InterPro" id="IPR001245">
    <property type="entry name" value="Ser-Thr/Tyr_kinase_cat_dom"/>
</dbReference>